<proteinExistence type="inferred from homology"/>
<comment type="similarity">
    <text evidence="2">Belongs to the KdsC family.</text>
</comment>
<evidence type="ECO:0000256" key="3">
    <source>
        <dbReference type="ARBA" id="ARBA00011881"/>
    </source>
</evidence>
<reference evidence="10" key="1">
    <citation type="submission" date="2016-10" db="EMBL/GenBank/DDBJ databases">
        <authorList>
            <person name="Varghese N."/>
            <person name="Submissions S."/>
        </authorList>
    </citation>
    <scope>NUCLEOTIDE SEQUENCE [LARGE SCALE GENOMIC DNA]</scope>
    <source>
        <strain evidence="10">IBRC-M 10761</strain>
    </source>
</reference>
<dbReference type="InterPro" id="IPR010023">
    <property type="entry name" value="KdsC_fam"/>
</dbReference>
<feature type="binding site" evidence="8">
    <location>
        <position position="117"/>
    </location>
    <ligand>
        <name>Mg(2+)</name>
        <dbReference type="ChEBI" id="CHEBI:18420"/>
    </ligand>
</feature>
<dbReference type="GO" id="GO:0016788">
    <property type="term" value="F:hydrolase activity, acting on ester bonds"/>
    <property type="evidence" value="ECO:0007669"/>
    <property type="project" value="InterPro"/>
</dbReference>
<evidence type="ECO:0000256" key="1">
    <source>
        <dbReference type="ARBA" id="ARBA00001946"/>
    </source>
</evidence>
<dbReference type="STRING" id="1416801.SAMN05192553_103442"/>
<evidence type="ECO:0000256" key="7">
    <source>
        <dbReference type="PIRSR" id="PIRSR006118-1"/>
    </source>
</evidence>
<evidence type="ECO:0000256" key="5">
    <source>
        <dbReference type="ARBA" id="ARBA00022801"/>
    </source>
</evidence>
<feature type="binding site" evidence="7">
    <location>
        <position position="55"/>
    </location>
    <ligand>
        <name>substrate</name>
    </ligand>
</feature>
<keyword evidence="4 8" id="KW-0479">Metal-binding</keyword>
<dbReference type="RefSeq" id="WP_092174858.1">
    <property type="nucleotide sequence ID" value="NZ_FNZH01000003.1"/>
</dbReference>
<dbReference type="Proteomes" id="UP000199403">
    <property type="component" value="Unassembled WGS sequence"/>
</dbReference>
<feature type="binding site" evidence="7">
    <location>
        <position position="78"/>
    </location>
    <ligand>
        <name>substrate</name>
    </ligand>
</feature>
<dbReference type="InterPro" id="IPR036412">
    <property type="entry name" value="HAD-like_sf"/>
</dbReference>
<dbReference type="NCBIfam" id="TIGR01670">
    <property type="entry name" value="KdsC-phosphatas"/>
    <property type="match status" value="1"/>
</dbReference>
<protein>
    <submittedName>
        <fullName evidence="9">3-deoxy-D-manno-octulosonate 8-phosphate phosphatase (KDO 8-P phosphatase)</fullName>
    </submittedName>
</protein>
<feature type="binding site" evidence="7">
    <location>
        <position position="94"/>
    </location>
    <ligand>
        <name>substrate</name>
    </ligand>
</feature>
<evidence type="ECO:0000313" key="10">
    <source>
        <dbReference type="Proteomes" id="UP000199403"/>
    </source>
</evidence>
<dbReference type="SFLD" id="SFLDG01138">
    <property type="entry name" value="C1.6.2:_Deoxy-d-mannose-octulo"/>
    <property type="match status" value="1"/>
</dbReference>
<dbReference type="Pfam" id="PF08282">
    <property type="entry name" value="Hydrolase_3"/>
    <property type="match status" value="1"/>
</dbReference>
<organism evidence="9 10">
    <name type="scientific">Cyclobacterium xiamenense</name>
    <dbReference type="NCBI Taxonomy" id="1297121"/>
    <lineage>
        <taxon>Bacteria</taxon>
        <taxon>Pseudomonadati</taxon>
        <taxon>Bacteroidota</taxon>
        <taxon>Cytophagia</taxon>
        <taxon>Cytophagales</taxon>
        <taxon>Cyclobacteriaceae</taxon>
        <taxon>Cyclobacterium</taxon>
    </lineage>
</organism>
<accession>A0A1H6Y387</accession>
<comment type="cofactor">
    <cofactor evidence="1 8">
        <name>Mg(2+)</name>
        <dbReference type="ChEBI" id="CHEBI:18420"/>
    </cofactor>
</comment>
<evidence type="ECO:0000256" key="8">
    <source>
        <dbReference type="PIRSR" id="PIRSR006118-2"/>
    </source>
</evidence>
<dbReference type="SFLD" id="SFLDG01136">
    <property type="entry name" value="C1.6:_Phosphoserine_Phosphatas"/>
    <property type="match status" value="1"/>
</dbReference>
<keyword evidence="10" id="KW-1185">Reference proteome</keyword>
<evidence type="ECO:0000256" key="4">
    <source>
        <dbReference type="ARBA" id="ARBA00022723"/>
    </source>
</evidence>
<comment type="subunit">
    <text evidence="3">Homotetramer.</text>
</comment>
<dbReference type="AlphaFoldDB" id="A0A1H6Y387"/>
<dbReference type="PIRSF" id="PIRSF006118">
    <property type="entry name" value="KDO8-P_Ptase"/>
    <property type="match status" value="1"/>
</dbReference>
<dbReference type="SFLD" id="SFLDS00003">
    <property type="entry name" value="Haloacid_Dehalogenase"/>
    <property type="match status" value="1"/>
</dbReference>
<evidence type="ECO:0000313" key="9">
    <source>
        <dbReference type="EMBL" id="SEJ35739.1"/>
    </source>
</evidence>
<dbReference type="GO" id="GO:0008781">
    <property type="term" value="F:N-acylneuraminate cytidylyltransferase activity"/>
    <property type="evidence" value="ECO:0007669"/>
    <property type="project" value="TreeGrafter"/>
</dbReference>
<dbReference type="SUPFAM" id="SSF56784">
    <property type="entry name" value="HAD-like"/>
    <property type="match status" value="1"/>
</dbReference>
<dbReference type="InterPro" id="IPR023214">
    <property type="entry name" value="HAD_sf"/>
</dbReference>
<dbReference type="GO" id="GO:0046872">
    <property type="term" value="F:metal ion binding"/>
    <property type="evidence" value="ECO:0007669"/>
    <property type="project" value="UniProtKB-KW"/>
</dbReference>
<evidence type="ECO:0000256" key="6">
    <source>
        <dbReference type="ARBA" id="ARBA00022842"/>
    </source>
</evidence>
<dbReference type="PANTHER" id="PTHR21485:SF3">
    <property type="entry name" value="N-ACYLNEURAMINATE CYTIDYLYLTRANSFERASE"/>
    <property type="match status" value="1"/>
</dbReference>
<evidence type="ECO:0000256" key="2">
    <source>
        <dbReference type="ARBA" id="ARBA00005893"/>
    </source>
</evidence>
<dbReference type="EMBL" id="FNZH01000003">
    <property type="protein sequence ID" value="SEJ35739.1"/>
    <property type="molecule type" value="Genomic_DNA"/>
</dbReference>
<dbReference type="InterPro" id="IPR050793">
    <property type="entry name" value="CMP-NeuNAc_synthase"/>
</dbReference>
<feature type="binding site" evidence="8">
    <location>
        <position position="24"/>
    </location>
    <ligand>
        <name>Mg(2+)</name>
        <dbReference type="ChEBI" id="CHEBI:18420"/>
    </ligand>
</feature>
<sequence length="193" mass="21324">MRYFSHIPNELLDRAKPIRMLVTDLDGVLTDGGIILDNNGMEYKSFQVKDGQILRYLRDATIQVGVLSGRDVAVSKIRCEQMNVDFHRHGLTDKWGALSEILSDKGILPAEVAYIGDDLIDLDLLQRVGFSAAPSDAMPYILDKVDYVCRKGGGKGVFREVADLILYAQGKLPGLLSENSRLDPTGTNPTNNE</sequence>
<gene>
    <name evidence="9" type="ORF">SAMN05192553_103442</name>
</gene>
<name>A0A1H6Y387_9BACT</name>
<feature type="binding site" evidence="7">
    <location>
        <position position="70"/>
    </location>
    <ligand>
        <name>substrate</name>
    </ligand>
</feature>
<dbReference type="Gene3D" id="3.40.50.1000">
    <property type="entry name" value="HAD superfamily/HAD-like"/>
    <property type="match status" value="1"/>
</dbReference>
<keyword evidence="5" id="KW-0378">Hydrolase</keyword>
<keyword evidence="6 8" id="KW-0460">Magnesium</keyword>
<dbReference type="PANTHER" id="PTHR21485">
    <property type="entry name" value="HAD SUPERFAMILY MEMBERS CMAS AND KDSC"/>
    <property type="match status" value="1"/>
</dbReference>
<dbReference type="OrthoDB" id="9805604at2"/>
<dbReference type="FunFam" id="3.40.50.1000:FF:000029">
    <property type="entry name" value="3-deoxy-D-manno-octulosonate 8-phosphate phosphatase KdsC"/>
    <property type="match status" value="1"/>
</dbReference>
<feature type="binding site" evidence="7">
    <location>
        <position position="26"/>
    </location>
    <ligand>
        <name>substrate</name>
    </ligand>
</feature>